<dbReference type="EMBL" id="JADCTT010000005">
    <property type="protein sequence ID" value="KAF9752052.1"/>
    <property type="molecule type" value="Genomic_DNA"/>
</dbReference>
<sequence>MNLCALEQQTENLESEQQDKYCGVVKVHGDQLAFFPGFKSADANVDRSKVDRLKNIFNTEGCDRVNPTHQIPGNISASQLALALKSSGLTADGLRASSRLTDPLFFSSRRELSSTASAAGVGSRPFGSSRVQTGGRSGFMLTCHPQHRTS</sequence>
<accession>A0A8H7NA92</accession>
<reference evidence="2" key="1">
    <citation type="submission" date="2020-10" db="EMBL/GenBank/DDBJ databases">
        <title>High-Quality Genome Resource of Clonostachys rosea strain S41 by Oxford Nanopore Long-Read Sequencing.</title>
        <authorList>
            <person name="Wang H."/>
        </authorList>
    </citation>
    <scope>NUCLEOTIDE SEQUENCE</scope>
    <source>
        <strain evidence="2">S41</strain>
    </source>
</reference>
<evidence type="ECO:0000313" key="3">
    <source>
        <dbReference type="Proteomes" id="UP000616885"/>
    </source>
</evidence>
<evidence type="ECO:0000313" key="2">
    <source>
        <dbReference type="EMBL" id="KAF9752052.1"/>
    </source>
</evidence>
<dbReference type="Proteomes" id="UP000616885">
    <property type="component" value="Unassembled WGS sequence"/>
</dbReference>
<name>A0A8H7NA92_BIOOC</name>
<evidence type="ECO:0000256" key="1">
    <source>
        <dbReference type="SAM" id="MobiDB-lite"/>
    </source>
</evidence>
<proteinExistence type="predicted"/>
<protein>
    <submittedName>
        <fullName evidence="2">Uncharacterized protein</fullName>
    </submittedName>
</protein>
<feature type="region of interest" description="Disordered" evidence="1">
    <location>
        <begin position="117"/>
        <end position="150"/>
    </location>
</feature>
<gene>
    <name evidence="2" type="ORF">IM811_013846</name>
</gene>
<comment type="caution">
    <text evidence="2">The sequence shown here is derived from an EMBL/GenBank/DDBJ whole genome shotgun (WGS) entry which is preliminary data.</text>
</comment>
<dbReference type="AlphaFoldDB" id="A0A8H7NA92"/>
<organism evidence="2 3">
    <name type="scientific">Bionectria ochroleuca</name>
    <name type="common">Gliocladium roseum</name>
    <dbReference type="NCBI Taxonomy" id="29856"/>
    <lineage>
        <taxon>Eukaryota</taxon>
        <taxon>Fungi</taxon>
        <taxon>Dikarya</taxon>
        <taxon>Ascomycota</taxon>
        <taxon>Pezizomycotina</taxon>
        <taxon>Sordariomycetes</taxon>
        <taxon>Hypocreomycetidae</taxon>
        <taxon>Hypocreales</taxon>
        <taxon>Bionectriaceae</taxon>
        <taxon>Clonostachys</taxon>
    </lineage>
</organism>